<dbReference type="PRINTS" id="PR00719">
    <property type="entry name" value="LMWPTPASE"/>
</dbReference>
<protein>
    <recommendedName>
        <fullName evidence="2">protein-tyrosine-phosphatase</fullName>
        <ecNumber evidence="2">3.1.3.48</ecNumber>
    </recommendedName>
</protein>
<evidence type="ECO:0000313" key="9">
    <source>
        <dbReference type="Proteomes" id="UP000258927"/>
    </source>
</evidence>
<comment type="similarity">
    <text evidence="1">Belongs to the low molecular weight phosphotyrosine protein phosphatase family.</text>
</comment>
<dbReference type="Proteomes" id="UP000258927">
    <property type="component" value="Chromosome"/>
</dbReference>
<sequence>MPTFPTSILLVCLGNICRSPTAHAVLQQMAQQQGINLTIDSAGTGDWHIGHTPDERAMNAAKSRGYDLSQLRARQVEPDDFYRYDLILAMDRSNLKNLKKLAPKDSTAQVELFLPYGDSATEEVPDPYFGGEGGFDHVLDLIEDASRKILARYQG</sequence>
<keyword evidence="9" id="KW-1185">Reference proteome</keyword>
<evidence type="ECO:0000256" key="1">
    <source>
        <dbReference type="ARBA" id="ARBA00011063"/>
    </source>
</evidence>
<evidence type="ECO:0000256" key="4">
    <source>
        <dbReference type="ARBA" id="ARBA00022912"/>
    </source>
</evidence>
<dbReference type="InterPro" id="IPR023485">
    <property type="entry name" value="Ptyr_pPase"/>
</dbReference>
<dbReference type="RefSeq" id="WP_117394742.1">
    <property type="nucleotide sequence ID" value="NZ_CP021330.1"/>
</dbReference>
<dbReference type="AlphaFoldDB" id="A0A2R4MA32"/>
<keyword evidence="4" id="KW-0904">Protein phosphatase</keyword>
<dbReference type="PANTHER" id="PTHR11717:SF7">
    <property type="entry name" value="LOW MOLECULAR WEIGHT PHOSPHOTYROSINE PROTEIN PHOSPHATASE"/>
    <property type="match status" value="1"/>
</dbReference>
<dbReference type="PANTHER" id="PTHR11717">
    <property type="entry name" value="LOW MOLECULAR WEIGHT PROTEIN TYROSINE PHOSPHATASE"/>
    <property type="match status" value="1"/>
</dbReference>
<dbReference type="SUPFAM" id="SSF52788">
    <property type="entry name" value="Phosphotyrosine protein phosphatases I"/>
    <property type="match status" value="1"/>
</dbReference>
<dbReference type="CDD" id="cd16343">
    <property type="entry name" value="LMWPTP"/>
    <property type="match status" value="1"/>
</dbReference>
<dbReference type="InterPro" id="IPR017867">
    <property type="entry name" value="Tyr_phospatase_low_mol_wt"/>
</dbReference>
<feature type="signal peptide" evidence="6">
    <location>
        <begin position="1"/>
        <end position="24"/>
    </location>
</feature>
<organism evidence="8 9">
    <name type="scientific">Maritalea myrionectae</name>
    <dbReference type="NCBI Taxonomy" id="454601"/>
    <lineage>
        <taxon>Bacteria</taxon>
        <taxon>Pseudomonadati</taxon>
        <taxon>Pseudomonadota</taxon>
        <taxon>Alphaproteobacteria</taxon>
        <taxon>Hyphomicrobiales</taxon>
        <taxon>Devosiaceae</taxon>
        <taxon>Maritalea</taxon>
    </lineage>
</organism>
<dbReference type="GO" id="GO:0004725">
    <property type="term" value="F:protein tyrosine phosphatase activity"/>
    <property type="evidence" value="ECO:0007669"/>
    <property type="project" value="UniProtKB-EC"/>
</dbReference>
<dbReference type="EMBL" id="CP021330">
    <property type="protein sequence ID" value="AVX02897.1"/>
    <property type="molecule type" value="Genomic_DNA"/>
</dbReference>
<dbReference type="SMART" id="SM00226">
    <property type="entry name" value="LMWPc"/>
    <property type="match status" value="1"/>
</dbReference>
<evidence type="ECO:0000256" key="2">
    <source>
        <dbReference type="ARBA" id="ARBA00013064"/>
    </source>
</evidence>
<feature type="chain" id="PRO_5015316574" description="protein-tyrosine-phosphatase" evidence="6">
    <location>
        <begin position="25"/>
        <end position="155"/>
    </location>
</feature>
<dbReference type="EC" id="3.1.3.48" evidence="2"/>
<gene>
    <name evidence="8" type="ORF">MXMO3_00350</name>
</gene>
<evidence type="ECO:0000313" key="8">
    <source>
        <dbReference type="EMBL" id="AVX02897.1"/>
    </source>
</evidence>
<dbReference type="KEGG" id="mmyr:MXMO3_00350"/>
<feature type="domain" description="Phosphotyrosine protein phosphatase I" evidence="7">
    <location>
        <begin position="6"/>
        <end position="152"/>
    </location>
</feature>
<feature type="active site" description="Proton donor" evidence="5">
    <location>
        <position position="126"/>
    </location>
</feature>
<evidence type="ECO:0000256" key="6">
    <source>
        <dbReference type="SAM" id="SignalP"/>
    </source>
</evidence>
<dbReference type="Gene3D" id="3.40.50.2300">
    <property type="match status" value="1"/>
</dbReference>
<proteinExistence type="inferred from homology"/>
<feature type="active site" description="Nucleophile" evidence="5">
    <location>
        <position position="12"/>
    </location>
</feature>
<evidence type="ECO:0000259" key="7">
    <source>
        <dbReference type="SMART" id="SM00226"/>
    </source>
</evidence>
<dbReference type="STRING" id="1122213.GCA_000423365_03062"/>
<evidence type="ECO:0000256" key="5">
    <source>
        <dbReference type="PIRSR" id="PIRSR617867-1"/>
    </source>
</evidence>
<dbReference type="InterPro" id="IPR036196">
    <property type="entry name" value="Ptyr_pPase_sf"/>
</dbReference>
<dbReference type="InterPro" id="IPR050438">
    <property type="entry name" value="LMW_PTPase"/>
</dbReference>
<keyword evidence="3" id="KW-0378">Hydrolase</keyword>
<keyword evidence="6" id="KW-0732">Signal</keyword>
<reference evidence="8 9" key="1">
    <citation type="submission" date="2017-05" db="EMBL/GenBank/DDBJ databases">
        <title>Genome Analysis of Maritalea myrionectae HL2708#5.</title>
        <authorList>
            <consortium name="Cotde Inc.-PKNU"/>
            <person name="Jang D."/>
            <person name="Oh H.-M."/>
        </authorList>
    </citation>
    <scope>NUCLEOTIDE SEQUENCE [LARGE SCALE GENOMIC DNA]</scope>
    <source>
        <strain evidence="8 9">HL2708#5</strain>
    </source>
</reference>
<accession>A0A2R4MA32</accession>
<evidence type="ECO:0000256" key="3">
    <source>
        <dbReference type="ARBA" id="ARBA00022801"/>
    </source>
</evidence>
<dbReference type="Pfam" id="PF01451">
    <property type="entry name" value="LMWPc"/>
    <property type="match status" value="1"/>
</dbReference>
<name>A0A2R4MA32_9HYPH</name>
<feature type="active site" evidence="5">
    <location>
        <position position="18"/>
    </location>
</feature>